<feature type="domain" description="FAD-binding PCMH-type" evidence="4">
    <location>
        <begin position="1"/>
        <end position="176"/>
    </location>
</feature>
<protein>
    <submittedName>
        <fullName evidence="5">Xanthine dehydrogenase family protein subunit M</fullName>
    </submittedName>
</protein>
<evidence type="ECO:0000313" key="5">
    <source>
        <dbReference type="EMBL" id="RDE09045.1"/>
    </source>
</evidence>
<dbReference type="InterPro" id="IPR016166">
    <property type="entry name" value="FAD-bd_PCMH"/>
</dbReference>
<dbReference type="GO" id="GO:0071949">
    <property type="term" value="F:FAD binding"/>
    <property type="evidence" value="ECO:0007669"/>
    <property type="project" value="InterPro"/>
</dbReference>
<keyword evidence="6" id="KW-1185">Reference proteome</keyword>
<gene>
    <name evidence="5" type="ORF">DVH29_08810</name>
</gene>
<dbReference type="InterPro" id="IPR016167">
    <property type="entry name" value="FAD-bd_PCMH_sub1"/>
</dbReference>
<comment type="caution">
    <text evidence="5">The sequence shown here is derived from an EMBL/GenBank/DDBJ whole genome shotgun (WGS) entry which is preliminary data.</text>
</comment>
<evidence type="ECO:0000256" key="2">
    <source>
        <dbReference type="ARBA" id="ARBA00022827"/>
    </source>
</evidence>
<dbReference type="InterPro" id="IPR036683">
    <property type="entry name" value="CO_DH_flav_C_dom_sf"/>
</dbReference>
<keyword evidence="2" id="KW-0274">FAD</keyword>
<name>A0A369W5B3_9HYPH</name>
<organism evidence="5 6">
    <name type="scientific">Pelagibacterium lacus</name>
    <dbReference type="NCBI Taxonomy" id="2282655"/>
    <lineage>
        <taxon>Bacteria</taxon>
        <taxon>Pseudomonadati</taxon>
        <taxon>Pseudomonadota</taxon>
        <taxon>Alphaproteobacteria</taxon>
        <taxon>Hyphomicrobiales</taxon>
        <taxon>Devosiaceae</taxon>
        <taxon>Pelagibacterium</taxon>
    </lineage>
</organism>
<dbReference type="InterPro" id="IPR016169">
    <property type="entry name" value="FAD-bd_PCMH_sub2"/>
</dbReference>
<dbReference type="Gene3D" id="3.30.465.10">
    <property type="match status" value="1"/>
</dbReference>
<keyword evidence="3" id="KW-0560">Oxidoreductase</keyword>
<dbReference type="Gene3D" id="3.30.390.50">
    <property type="entry name" value="CO dehydrogenase flavoprotein, C-terminal domain"/>
    <property type="match status" value="1"/>
</dbReference>
<dbReference type="RefSeq" id="WP_114645811.1">
    <property type="nucleotide sequence ID" value="NZ_QQNH01000009.1"/>
</dbReference>
<dbReference type="PANTHER" id="PTHR42659:SF2">
    <property type="entry name" value="XANTHINE DEHYDROGENASE SUBUNIT C-RELATED"/>
    <property type="match status" value="1"/>
</dbReference>
<dbReference type="InterPro" id="IPR051312">
    <property type="entry name" value="Diverse_Substr_Oxidored"/>
</dbReference>
<dbReference type="GO" id="GO:0016491">
    <property type="term" value="F:oxidoreductase activity"/>
    <property type="evidence" value="ECO:0007669"/>
    <property type="project" value="UniProtKB-KW"/>
</dbReference>
<accession>A0A369W5B3</accession>
<keyword evidence="1" id="KW-0285">Flavoprotein</keyword>
<dbReference type="AlphaFoldDB" id="A0A369W5B3"/>
<reference evidence="6" key="1">
    <citation type="submission" date="2018-07" db="EMBL/GenBank/DDBJ databases">
        <authorList>
            <person name="Liu B.-T."/>
            <person name="Du Z."/>
        </authorList>
    </citation>
    <scope>NUCLEOTIDE SEQUENCE [LARGE SCALE GENOMIC DNA]</scope>
    <source>
        <strain evidence="6">XYN52</strain>
    </source>
</reference>
<dbReference type="InterPro" id="IPR036318">
    <property type="entry name" value="FAD-bd_PCMH-like_sf"/>
</dbReference>
<dbReference type="PROSITE" id="PS51387">
    <property type="entry name" value="FAD_PCMH"/>
    <property type="match status" value="1"/>
</dbReference>
<dbReference type="PANTHER" id="PTHR42659">
    <property type="entry name" value="XANTHINE DEHYDROGENASE SUBUNIT C-RELATED"/>
    <property type="match status" value="1"/>
</dbReference>
<dbReference type="InterPro" id="IPR005107">
    <property type="entry name" value="CO_DH_flav_C"/>
</dbReference>
<sequence length="291" mass="31353">MKPSPFTYHAPATPAELADLLGTLEDARVIAGGQSLMPMMNFRFVQPAHLIDLNTVQGLDYVERRGDVLEIGAATRQRFLQRSGEIAQSMPILQEALSHVGHRQTRARGTIGGSLCHFDPSAELVNMAALHDATLTLTSAAGDREVSFAEFGVGYLTTSVQPEEFLSAVRLAVWPRHHGHGFEEFAFRHGDFAICAVSCLMTLDPGGTIERLAIAVSGVTETPVRLTQWEADLRGARPDAETAAALASAAAGIEAMSDAYVSAAYRTHLARVLTRRAFLKAAERAKEKASA</sequence>
<dbReference type="Gene3D" id="3.30.43.10">
    <property type="entry name" value="Uridine Diphospho-n-acetylenolpyruvylglucosamine Reductase, domain 2"/>
    <property type="match status" value="1"/>
</dbReference>
<dbReference type="InterPro" id="IPR002346">
    <property type="entry name" value="Mopterin_DH_FAD-bd"/>
</dbReference>
<evidence type="ECO:0000256" key="1">
    <source>
        <dbReference type="ARBA" id="ARBA00022630"/>
    </source>
</evidence>
<dbReference type="Proteomes" id="UP000253759">
    <property type="component" value="Unassembled WGS sequence"/>
</dbReference>
<dbReference type="OrthoDB" id="9793944at2"/>
<dbReference type="Pfam" id="PF00941">
    <property type="entry name" value="FAD_binding_5"/>
    <property type="match status" value="1"/>
</dbReference>
<dbReference type="SMART" id="SM01092">
    <property type="entry name" value="CO_deh_flav_C"/>
    <property type="match status" value="1"/>
</dbReference>
<dbReference type="EMBL" id="QQNH01000009">
    <property type="protein sequence ID" value="RDE09045.1"/>
    <property type="molecule type" value="Genomic_DNA"/>
</dbReference>
<evidence type="ECO:0000256" key="3">
    <source>
        <dbReference type="ARBA" id="ARBA00023002"/>
    </source>
</evidence>
<dbReference type="Pfam" id="PF03450">
    <property type="entry name" value="CO_deh_flav_C"/>
    <property type="match status" value="1"/>
</dbReference>
<proteinExistence type="predicted"/>
<evidence type="ECO:0000259" key="4">
    <source>
        <dbReference type="PROSITE" id="PS51387"/>
    </source>
</evidence>
<dbReference type="SUPFAM" id="SSF55447">
    <property type="entry name" value="CO dehydrogenase flavoprotein C-terminal domain-like"/>
    <property type="match status" value="1"/>
</dbReference>
<dbReference type="SUPFAM" id="SSF56176">
    <property type="entry name" value="FAD-binding/transporter-associated domain-like"/>
    <property type="match status" value="1"/>
</dbReference>
<evidence type="ECO:0000313" key="6">
    <source>
        <dbReference type="Proteomes" id="UP000253759"/>
    </source>
</evidence>